<name>A0A841BIU0_9ACTN</name>
<organism evidence="3 4">
    <name type="scientific">Allocatelliglobosispora scoriae</name>
    <dbReference type="NCBI Taxonomy" id="643052"/>
    <lineage>
        <taxon>Bacteria</taxon>
        <taxon>Bacillati</taxon>
        <taxon>Actinomycetota</taxon>
        <taxon>Actinomycetes</taxon>
        <taxon>Micromonosporales</taxon>
        <taxon>Micromonosporaceae</taxon>
        <taxon>Allocatelliglobosispora</taxon>
    </lineage>
</organism>
<reference evidence="3 4" key="1">
    <citation type="submission" date="2020-08" db="EMBL/GenBank/DDBJ databases">
        <title>Sequencing the genomes of 1000 actinobacteria strains.</title>
        <authorList>
            <person name="Klenk H.-P."/>
        </authorList>
    </citation>
    <scope>NUCLEOTIDE SEQUENCE [LARGE SCALE GENOMIC DNA]</scope>
    <source>
        <strain evidence="3 4">DSM 45362</strain>
    </source>
</reference>
<proteinExistence type="predicted"/>
<dbReference type="PANTHER" id="PTHR10948">
    <property type="entry name" value="TRANSPOSASE"/>
    <property type="match status" value="1"/>
</dbReference>
<feature type="compositionally biased region" description="Basic residues" evidence="1">
    <location>
        <begin position="60"/>
        <end position="69"/>
    </location>
</feature>
<dbReference type="GO" id="GO:0015074">
    <property type="term" value="P:DNA integration"/>
    <property type="evidence" value="ECO:0007669"/>
    <property type="project" value="InterPro"/>
</dbReference>
<dbReference type="InterPro" id="IPR051917">
    <property type="entry name" value="Transposase-Integrase"/>
</dbReference>
<comment type="caution">
    <text evidence="3">The sequence shown here is derived from an EMBL/GenBank/DDBJ whole genome shotgun (WGS) entry which is preliminary data.</text>
</comment>
<dbReference type="Proteomes" id="UP000587527">
    <property type="component" value="Unassembled WGS sequence"/>
</dbReference>
<evidence type="ECO:0000313" key="4">
    <source>
        <dbReference type="Proteomes" id="UP000587527"/>
    </source>
</evidence>
<feature type="domain" description="Integrase catalytic" evidence="2">
    <location>
        <begin position="95"/>
        <end position="202"/>
    </location>
</feature>
<evidence type="ECO:0000313" key="3">
    <source>
        <dbReference type="EMBL" id="MBB5866692.1"/>
    </source>
</evidence>
<dbReference type="PROSITE" id="PS50994">
    <property type="entry name" value="INTEGRASE"/>
    <property type="match status" value="1"/>
</dbReference>
<dbReference type="InterPro" id="IPR012337">
    <property type="entry name" value="RNaseH-like_sf"/>
</dbReference>
<evidence type="ECO:0000256" key="1">
    <source>
        <dbReference type="SAM" id="MobiDB-lite"/>
    </source>
</evidence>
<dbReference type="EMBL" id="JACHMN010000001">
    <property type="protein sequence ID" value="MBB5866692.1"/>
    <property type="molecule type" value="Genomic_DNA"/>
</dbReference>
<accession>A0A841BIU0</accession>
<dbReference type="InterPro" id="IPR001584">
    <property type="entry name" value="Integrase_cat-core"/>
</dbReference>
<sequence length="202" mass="22553">MLAYLQAKLATKWSPQQISHRLIKDFPGSTQMRASTETIYQAVYVHARNDLQRELTRGLRRGRTARKPHRAPDARRPRFVDPMTPMTMRPPDVESRTVPGHWEGDLIIGATGNSAIATLVERSSRFVVLGHLGRDRSADTLRDSLIAAFAGLPAALRGSLTWDQGTEMAEHRAFATATGMDVYFCDPGSPWQRGSEAARQQR</sequence>
<evidence type="ECO:0000259" key="2">
    <source>
        <dbReference type="PROSITE" id="PS50994"/>
    </source>
</evidence>
<keyword evidence="4" id="KW-1185">Reference proteome</keyword>
<dbReference type="NCBIfam" id="NF033563">
    <property type="entry name" value="transpos_IS30"/>
    <property type="match status" value="1"/>
</dbReference>
<dbReference type="AlphaFoldDB" id="A0A841BIU0"/>
<dbReference type="Gene3D" id="3.30.420.10">
    <property type="entry name" value="Ribonuclease H-like superfamily/Ribonuclease H"/>
    <property type="match status" value="1"/>
</dbReference>
<dbReference type="InterPro" id="IPR053392">
    <property type="entry name" value="Transposase_IS30-like"/>
</dbReference>
<dbReference type="SUPFAM" id="SSF53098">
    <property type="entry name" value="Ribonuclease H-like"/>
    <property type="match status" value="1"/>
</dbReference>
<feature type="region of interest" description="Disordered" evidence="1">
    <location>
        <begin position="60"/>
        <end position="98"/>
    </location>
</feature>
<protein>
    <submittedName>
        <fullName evidence="3">IS30 family transposase</fullName>
    </submittedName>
</protein>
<dbReference type="GO" id="GO:0005829">
    <property type="term" value="C:cytosol"/>
    <property type="evidence" value="ECO:0007669"/>
    <property type="project" value="TreeGrafter"/>
</dbReference>
<dbReference type="InterPro" id="IPR036397">
    <property type="entry name" value="RNaseH_sf"/>
</dbReference>
<dbReference type="PANTHER" id="PTHR10948:SF23">
    <property type="entry name" value="TRANSPOSASE INSI FOR INSERTION SEQUENCE ELEMENT IS30A-RELATED"/>
    <property type="match status" value="1"/>
</dbReference>
<gene>
    <name evidence="3" type="ORF">F4553_000071</name>
</gene>
<dbReference type="Pfam" id="PF00665">
    <property type="entry name" value="rve"/>
    <property type="match status" value="1"/>
</dbReference>
<dbReference type="GO" id="GO:0032196">
    <property type="term" value="P:transposition"/>
    <property type="evidence" value="ECO:0007669"/>
    <property type="project" value="TreeGrafter"/>
</dbReference>
<dbReference type="GO" id="GO:0004803">
    <property type="term" value="F:transposase activity"/>
    <property type="evidence" value="ECO:0007669"/>
    <property type="project" value="TreeGrafter"/>
</dbReference>
<dbReference type="GO" id="GO:0003676">
    <property type="term" value="F:nucleic acid binding"/>
    <property type="evidence" value="ECO:0007669"/>
    <property type="project" value="InterPro"/>
</dbReference>
<feature type="compositionally biased region" description="Basic and acidic residues" evidence="1">
    <location>
        <begin position="70"/>
        <end position="79"/>
    </location>
</feature>